<dbReference type="SUPFAM" id="SSF88713">
    <property type="entry name" value="Glycoside hydrolase/deacetylase"/>
    <property type="match status" value="1"/>
</dbReference>
<dbReference type="InterPro" id="IPR015341">
    <property type="entry name" value="Glyco_hydro_38_cen"/>
</dbReference>
<dbReference type="Gene3D" id="3.20.110.10">
    <property type="entry name" value="Glycoside hydrolase 38, N terminal domain"/>
    <property type="match status" value="1"/>
</dbReference>
<dbReference type="Gene3D" id="2.70.98.30">
    <property type="entry name" value="Golgi alpha-mannosidase II, domain 4"/>
    <property type="match status" value="2"/>
</dbReference>
<dbReference type="InterPro" id="IPR013780">
    <property type="entry name" value="Glyco_hydro_b"/>
</dbReference>
<dbReference type="SUPFAM" id="SSF88688">
    <property type="entry name" value="Families 57/38 glycoside transferase middle domain"/>
    <property type="match status" value="1"/>
</dbReference>
<dbReference type="EMBL" id="FUZA01000002">
    <property type="protein sequence ID" value="SKB70962.1"/>
    <property type="molecule type" value="Genomic_DNA"/>
</dbReference>
<dbReference type="Pfam" id="PF07748">
    <property type="entry name" value="Glyco_hydro_38C"/>
    <property type="match status" value="1"/>
</dbReference>
<dbReference type="Proteomes" id="UP000190897">
    <property type="component" value="Unassembled WGS sequence"/>
</dbReference>
<feature type="domain" description="Glycoside hydrolase family 38 central" evidence="1">
    <location>
        <begin position="284"/>
        <end position="352"/>
    </location>
</feature>
<dbReference type="InterPro" id="IPR028995">
    <property type="entry name" value="Glyco_hydro_57/38_cen_sf"/>
</dbReference>
<reference evidence="3" key="1">
    <citation type="submission" date="2017-02" db="EMBL/GenBank/DDBJ databases">
        <authorList>
            <person name="Varghese N."/>
            <person name="Submissions S."/>
        </authorList>
    </citation>
    <scope>NUCLEOTIDE SEQUENCE [LARGE SCALE GENOMIC DNA]</scope>
    <source>
        <strain evidence="3">DSM 22270</strain>
    </source>
</reference>
<keyword evidence="3" id="KW-1185">Reference proteome</keyword>
<accession>A0A1T5DGX0</accession>
<dbReference type="STRING" id="651661.SAMN05660293_01606"/>
<dbReference type="PANTHER" id="PTHR46017:SF1">
    <property type="entry name" value="ALPHA-MANNOSIDASE 2C1"/>
    <property type="match status" value="1"/>
</dbReference>
<evidence type="ECO:0000259" key="1">
    <source>
        <dbReference type="SMART" id="SM00872"/>
    </source>
</evidence>
<name>A0A1T5DGX0_9BACT</name>
<proteinExistence type="predicted"/>
<dbReference type="GO" id="GO:0009313">
    <property type="term" value="P:oligosaccharide catabolic process"/>
    <property type="evidence" value="ECO:0007669"/>
    <property type="project" value="TreeGrafter"/>
</dbReference>
<dbReference type="AlphaFoldDB" id="A0A1T5DGX0"/>
<dbReference type="GO" id="GO:0004559">
    <property type="term" value="F:alpha-mannosidase activity"/>
    <property type="evidence" value="ECO:0007669"/>
    <property type="project" value="InterPro"/>
</dbReference>
<dbReference type="InterPro" id="IPR011013">
    <property type="entry name" value="Gal_mutarotase_sf_dom"/>
</dbReference>
<dbReference type="RefSeq" id="WP_082214174.1">
    <property type="nucleotide sequence ID" value="NZ_FUZA01000002.1"/>
</dbReference>
<dbReference type="Gene3D" id="2.60.40.1180">
    <property type="entry name" value="Golgi alpha-mannosidase II"/>
    <property type="match status" value="1"/>
</dbReference>
<sequence length="881" mass="98326">MISVPMVFLSIGTHAQKAYFIDGYHGGVYGHYPVGYTQFIVDELNKNKFWKINLEIEPETWDSVKVREPQALAEFQKLFADQSMSGRIEYVSPAYGQSYFYNISGESIIRHFDYGIKKVKSHFPSAVFTTYSSEEPCFTSALPQILNSFGYKYASLKNPNTCWGGYTRAFGGELVNWVGPDGSRITAVPRYGSEGLEPNSTWQTEGWTNSPKYMNDALKSGIKNPVAMTLQDAGWRNGPWIGNGEKGYQPTEYKTWRDYFANASIGKTDQDWHFSQEDMQVSLVWGSQILQKIAQQVRVSENKIVMAEKMAALNKIYNNTPWPQAAIDEAWRGLMLAQHHDCWIVPYNGKRGQTWADKVVTWTDTTNRISDRIIASAAGSNVDLSKNGEQYISVYNTTGNIKNEHVALILPAGTNPETISIVDAKNKEVPLQVSIIDQKMVYFKSSVPAMGYSQYKMIRKKSSKTAGAKATVAASGDVVLETDQYKLVLNKSKGGSIKSLVVKALGNKEFVDAKSERSFNELRGNFYDNGGFHSTTEKPVTISIIENGPLVVTAQIKGELLSNPFTQTITLKQGDRKIECALEIDWKTNIGIGSNYKQHEKIDPKDYHKPFYDDSQKLLALFPANFQSEKIYKDAPFDVTESKLENTFFSRWDSIKHNLMVSWVDLYDAKNNVGLALLSDQTTTYAHGENFPLGLNVQYSGAGLWGRNHTITGPTKMRYALVPHAGKWDKAGISTEASNWNEPAIAAITNKLNTAGKSLIETSKSAFQYPSTEVGGEDRIIRNKARGAGTSLIETSPKAYQYPSILIDGEDLLIRIFNAEGDAKPQKITLNGKAKSAALVELNGTHKEELPLNIESDKTVLNISMPRFGIRTIRLKDFIAN</sequence>
<dbReference type="InterPro" id="IPR011330">
    <property type="entry name" value="Glyco_hydro/deAcase_b/a-brl"/>
</dbReference>
<dbReference type="OrthoDB" id="9772207at2"/>
<dbReference type="GO" id="GO:0006013">
    <property type="term" value="P:mannose metabolic process"/>
    <property type="evidence" value="ECO:0007669"/>
    <property type="project" value="InterPro"/>
</dbReference>
<dbReference type="PANTHER" id="PTHR46017">
    <property type="entry name" value="ALPHA-MANNOSIDASE 2C1"/>
    <property type="match status" value="1"/>
</dbReference>
<evidence type="ECO:0000313" key="2">
    <source>
        <dbReference type="EMBL" id="SKB70962.1"/>
    </source>
</evidence>
<gene>
    <name evidence="2" type="ORF">SAMN05660293_01606</name>
</gene>
<evidence type="ECO:0000313" key="3">
    <source>
        <dbReference type="Proteomes" id="UP000190897"/>
    </source>
</evidence>
<dbReference type="SMART" id="SM00872">
    <property type="entry name" value="Alpha-mann_mid"/>
    <property type="match status" value="1"/>
</dbReference>
<dbReference type="GO" id="GO:0030246">
    <property type="term" value="F:carbohydrate binding"/>
    <property type="evidence" value="ECO:0007669"/>
    <property type="project" value="InterPro"/>
</dbReference>
<protein>
    <submittedName>
        <fullName evidence="2">Alpha-mannosidase</fullName>
    </submittedName>
</protein>
<dbReference type="SUPFAM" id="SSF74650">
    <property type="entry name" value="Galactose mutarotase-like"/>
    <property type="match status" value="1"/>
</dbReference>
<dbReference type="InterPro" id="IPR027291">
    <property type="entry name" value="Glyco_hydro_38_N_sf"/>
</dbReference>
<dbReference type="InterPro" id="IPR011682">
    <property type="entry name" value="Glyco_hydro_38_C"/>
</dbReference>
<organism evidence="2 3">
    <name type="scientific">Dyadobacter psychrophilus</name>
    <dbReference type="NCBI Taxonomy" id="651661"/>
    <lineage>
        <taxon>Bacteria</taxon>
        <taxon>Pseudomonadati</taxon>
        <taxon>Bacteroidota</taxon>
        <taxon>Cytophagia</taxon>
        <taxon>Cytophagales</taxon>
        <taxon>Spirosomataceae</taxon>
        <taxon>Dyadobacter</taxon>
    </lineage>
</organism>